<proteinExistence type="predicted"/>
<accession>A0A413F7F1</accession>
<name>A0A413F7F1_9FIRM</name>
<sequence>MGDIVKICTYCRRESDDEIEECPYCGASEFIKKNQDIFVEESDPVAVEPIFEKKASLIYRIIKYILVGIFFYFLILVILAFIVLIYVVITGNVPGFLLIESM</sequence>
<evidence type="ECO:0000256" key="1">
    <source>
        <dbReference type="SAM" id="Phobius"/>
    </source>
</evidence>
<evidence type="ECO:0000313" key="3">
    <source>
        <dbReference type="Proteomes" id="UP000283880"/>
    </source>
</evidence>
<keyword evidence="1" id="KW-0812">Transmembrane</keyword>
<dbReference type="AlphaFoldDB" id="A0A413F7F1"/>
<reference evidence="2 3" key="1">
    <citation type="submission" date="2018-08" db="EMBL/GenBank/DDBJ databases">
        <title>A genome reference for cultivated species of the human gut microbiota.</title>
        <authorList>
            <person name="Zou Y."/>
            <person name="Xue W."/>
            <person name="Luo G."/>
        </authorList>
    </citation>
    <scope>NUCLEOTIDE SEQUENCE [LARGE SCALE GENOMIC DNA]</scope>
    <source>
        <strain evidence="2 3">AF04-15</strain>
    </source>
</reference>
<comment type="caution">
    <text evidence="2">The sequence shown here is derived from an EMBL/GenBank/DDBJ whole genome shotgun (WGS) entry which is preliminary data.</text>
</comment>
<protein>
    <submittedName>
        <fullName evidence="2">Uncharacterized protein</fullName>
    </submittedName>
</protein>
<keyword evidence="1" id="KW-1133">Transmembrane helix</keyword>
<organism evidence="2 3">
    <name type="scientific">Enterocloster asparagiformis</name>
    <dbReference type="NCBI Taxonomy" id="333367"/>
    <lineage>
        <taxon>Bacteria</taxon>
        <taxon>Bacillati</taxon>
        <taxon>Bacillota</taxon>
        <taxon>Clostridia</taxon>
        <taxon>Lachnospirales</taxon>
        <taxon>Lachnospiraceae</taxon>
        <taxon>Enterocloster</taxon>
    </lineage>
</organism>
<dbReference type="RefSeq" id="WP_007709013.1">
    <property type="nucleotide sequence ID" value="NZ_CABMHH010000239.1"/>
</dbReference>
<dbReference type="Proteomes" id="UP000283880">
    <property type="component" value="Unassembled WGS sequence"/>
</dbReference>
<dbReference type="EMBL" id="QSBM01000031">
    <property type="protein sequence ID" value="RGX21541.1"/>
    <property type="molecule type" value="Genomic_DNA"/>
</dbReference>
<evidence type="ECO:0000313" key="2">
    <source>
        <dbReference type="EMBL" id="RGX21541.1"/>
    </source>
</evidence>
<feature type="transmembrane region" description="Helical" evidence="1">
    <location>
        <begin position="64"/>
        <end position="89"/>
    </location>
</feature>
<gene>
    <name evidence="2" type="ORF">DWV29_26610</name>
</gene>
<keyword evidence="1" id="KW-0472">Membrane</keyword>